<dbReference type="OrthoDB" id="178074at2157"/>
<dbReference type="EMBL" id="FOZK01000001">
    <property type="protein sequence ID" value="SFR89840.1"/>
    <property type="molecule type" value="Genomic_DNA"/>
</dbReference>
<protein>
    <recommendedName>
        <fullName evidence="4">Short C-terminal domain-containing protein</fullName>
    </recommendedName>
</protein>
<evidence type="ECO:0000313" key="2">
    <source>
        <dbReference type="EMBL" id="SFR89840.1"/>
    </source>
</evidence>
<gene>
    <name evidence="2" type="ORF">SAMN05216559_0698</name>
</gene>
<proteinExistence type="predicted"/>
<dbReference type="RefSeq" id="WP_089813908.1">
    <property type="nucleotide sequence ID" value="NZ_FOZK01000001.1"/>
</dbReference>
<evidence type="ECO:0000313" key="3">
    <source>
        <dbReference type="Proteomes" id="UP000199062"/>
    </source>
</evidence>
<keyword evidence="1" id="KW-0812">Transmembrane</keyword>
<keyword evidence="1" id="KW-0472">Membrane</keyword>
<dbReference type="Proteomes" id="UP000199062">
    <property type="component" value="Unassembled WGS sequence"/>
</dbReference>
<organism evidence="2 3">
    <name type="scientific">Halomicrobium zhouii</name>
    <dbReference type="NCBI Taxonomy" id="767519"/>
    <lineage>
        <taxon>Archaea</taxon>
        <taxon>Methanobacteriati</taxon>
        <taxon>Methanobacteriota</taxon>
        <taxon>Stenosarchaea group</taxon>
        <taxon>Halobacteria</taxon>
        <taxon>Halobacteriales</taxon>
        <taxon>Haloarculaceae</taxon>
        <taxon>Halomicrobium</taxon>
    </lineage>
</organism>
<sequence length="136" mass="14841">MERTRLLAWLIVTTFALGVLAGFGAGVPRLMGGIFFTGFFLVVPLVAVLGDSLSIVADSDGAGIWRRMGREFSKGRNLVDDDQVDPGPTDPVAELRSEYVSGEIGEPEFEQQLERLLAKEDIDAETDEGDRPLEVE</sequence>
<feature type="transmembrane region" description="Helical" evidence="1">
    <location>
        <begin position="34"/>
        <end position="57"/>
    </location>
</feature>
<keyword evidence="3" id="KW-1185">Reference proteome</keyword>
<keyword evidence="1" id="KW-1133">Transmembrane helix</keyword>
<reference evidence="2 3" key="1">
    <citation type="submission" date="2016-10" db="EMBL/GenBank/DDBJ databases">
        <authorList>
            <person name="de Groot N.N."/>
        </authorList>
    </citation>
    <scope>NUCLEOTIDE SEQUENCE [LARGE SCALE GENOMIC DNA]</scope>
    <source>
        <strain evidence="2 3">CGMCC 1.10457</strain>
    </source>
</reference>
<evidence type="ECO:0008006" key="4">
    <source>
        <dbReference type="Google" id="ProtNLM"/>
    </source>
</evidence>
<evidence type="ECO:0000256" key="1">
    <source>
        <dbReference type="SAM" id="Phobius"/>
    </source>
</evidence>
<dbReference type="AlphaFoldDB" id="A0A1I6KG26"/>
<accession>A0A1I6KG26</accession>
<name>A0A1I6KG26_9EURY</name>